<dbReference type="InterPro" id="IPR025202">
    <property type="entry name" value="PLD-like_dom"/>
</dbReference>
<evidence type="ECO:0000259" key="1">
    <source>
        <dbReference type="PROSITE" id="PS50035"/>
    </source>
</evidence>
<evidence type="ECO:0000313" key="2">
    <source>
        <dbReference type="EMBL" id="UTW04450.1"/>
    </source>
</evidence>
<sequence length="374" mass="43086">MAGRYRWSGGNRVELLVEGTQFIPRMLQEINEARHSLLLEFYMVSSGAVADRFINALICAAQRGVQVCWLIDDFGGRRFSQQDSQRLEHAGVHVRRYNPISLFKMAANLARDHRKLLIADQQTGFIGGTGISDEYLRSRHEKAVPAWHEVMLQVQGRVVADMVQLFARQWLKSGGAMPAISPPDNTRLGGALARVTEVEGLKVQQIKRSFVFRMNRASDRVWLATAYFLPAFSVRRSLRRAALRGVDVRLIVAGPDTDHPWVYHASKRYYRRLLQSGVRIFEYQPSFLHTKLGLCDNWISAGSCNLDHWNLRWNLEANLEVVEPKLTRAVEQLLISDMTRSHEVLYAQWRQRPWSQKFKEVCWSLICQVLLKIR</sequence>
<dbReference type="SUPFAM" id="SSF56024">
    <property type="entry name" value="Phospholipase D/nuclease"/>
    <property type="match status" value="2"/>
</dbReference>
<reference evidence="2" key="1">
    <citation type="submission" date="2021-04" db="EMBL/GenBank/DDBJ databases">
        <title>Oceanospirillales bacteria with DddD are important DMSP degraders in coastal seawater.</title>
        <authorList>
            <person name="Liu J."/>
        </authorList>
    </citation>
    <scope>NUCLEOTIDE SEQUENCE</scope>
    <source>
        <strain evidence="2">GY6</strain>
    </source>
</reference>
<dbReference type="EMBL" id="CP073344">
    <property type="protein sequence ID" value="UTW04450.1"/>
    <property type="molecule type" value="Genomic_DNA"/>
</dbReference>
<dbReference type="Pfam" id="PF13091">
    <property type="entry name" value="PLDc_2"/>
    <property type="match status" value="2"/>
</dbReference>
<proteinExistence type="predicted"/>
<organism evidence="2 3">
    <name type="scientific">Amphritea atlantica</name>
    <dbReference type="NCBI Taxonomy" id="355243"/>
    <lineage>
        <taxon>Bacteria</taxon>
        <taxon>Pseudomonadati</taxon>
        <taxon>Pseudomonadota</taxon>
        <taxon>Gammaproteobacteria</taxon>
        <taxon>Oceanospirillales</taxon>
        <taxon>Oceanospirillaceae</taxon>
        <taxon>Amphritea</taxon>
    </lineage>
</organism>
<gene>
    <name evidence="2" type="ORF">KDX31_05450</name>
</gene>
<evidence type="ECO:0000313" key="3">
    <source>
        <dbReference type="Proteomes" id="UP001059950"/>
    </source>
</evidence>
<dbReference type="PANTHER" id="PTHR21248">
    <property type="entry name" value="CARDIOLIPIN SYNTHASE"/>
    <property type="match status" value="1"/>
</dbReference>
<dbReference type="Gene3D" id="3.30.870.10">
    <property type="entry name" value="Endonuclease Chain A"/>
    <property type="match status" value="2"/>
</dbReference>
<name>A0ABY5GWZ2_9GAMM</name>
<dbReference type="Proteomes" id="UP001059950">
    <property type="component" value="Chromosome"/>
</dbReference>
<dbReference type="CDD" id="cd09110">
    <property type="entry name" value="PLDc_CLS_1"/>
    <property type="match status" value="1"/>
</dbReference>
<protein>
    <submittedName>
        <fullName evidence="2">Cardiolipin synthase B</fullName>
    </submittedName>
</protein>
<dbReference type="InterPro" id="IPR001736">
    <property type="entry name" value="PLipase_D/transphosphatidylase"/>
</dbReference>
<dbReference type="PROSITE" id="PS50035">
    <property type="entry name" value="PLD"/>
    <property type="match status" value="1"/>
</dbReference>
<feature type="domain" description="PLD phosphodiesterase" evidence="1">
    <location>
        <begin position="108"/>
        <end position="135"/>
    </location>
</feature>
<accession>A0ABY5GWZ2</accession>
<keyword evidence="3" id="KW-1185">Reference proteome</keyword>
<dbReference type="PANTHER" id="PTHR21248:SF23">
    <property type="entry name" value="CARDIOLIPIN SYNTHASE B"/>
    <property type="match status" value="1"/>
</dbReference>